<evidence type="ECO:0000313" key="3">
    <source>
        <dbReference type="Proteomes" id="UP000593579"/>
    </source>
</evidence>
<dbReference type="OrthoDB" id="1430424at2759"/>
<accession>A0A7J9D234</accession>
<keyword evidence="1" id="KW-0812">Transmembrane</keyword>
<gene>
    <name evidence="2" type="ORF">Gogos_021441</name>
</gene>
<evidence type="ECO:0000313" key="2">
    <source>
        <dbReference type="EMBL" id="MBA0754777.1"/>
    </source>
</evidence>
<name>A0A7J9D234_GOSGO</name>
<comment type="caution">
    <text evidence="2">The sequence shown here is derived from an EMBL/GenBank/DDBJ whole genome shotgun (WGS) entry which is preliminary data.</text>
</comment>
<keyword evidence="1" id="KW-1133">Transmembrane helix</keyword>
<dbReference type="AlphaFoldDB" id="A0A7J9D234"/>
<feature type="non-terminal residue" evidence="2">
    <location>
        <position position="46"/>
    </location>
</feature>
<dbReference type="Proteomes" id="UP000593579">
    <property type="component" value="Unassembled WGS sequence"/>
</dbReference>
<proteinExistence type="predicted"/>
<organism evidence="2 3">
    <name type="scientific">Gossypium gossypioides</name>
    <name type="common">Mexican cotton</name>
    <name type="synonym">Selera gossypioides</name>
    <dbReference type="NCBI Taxonomy" id="34282"/>
    <lineage>
        <taxon>Eukaryota</taxon>
        <taxon>Viridiplantae</taxon>
        <taxon>Streptophyta</taxon>
        <taxon>Embryophyta</taxon>
        <taxon>Tracheophyta</taxon>
        <taxon>Spermatophyta</taxon>
        <taxon>Magnoliopsida</taxon>
        <taxon>eudicotyledons</taxon>
        <taxon>Gunneridae</taxon>
        <taxon>Pentapetalae</taxon>
        <taxon>rosids</taxon>
        <taxon>malvids</taxon>
        <taxon>Malvales</taxon>
        <taxon>Malvaceae</taxon>
        <taxon>Malvoideae</taxon>
        <taxon>Gossypium</taxon>
    </lineage>
</organism>
<sequence>MLLNGILYRCGNFDWVPLLEIWGAIGYASLLVLRQYRSRQFIPATQ</sequence>
<protein>
    <submittedName>
        <fullName evidence="2">Uncharacterized protein</fullName>
    </submittedName>
</protein>
<reference evidence="2 3" key="1">
    <citation type="journal article" date="2019" name="Genome Biol. Evol.">
        <title>Insights into the evolution of the New World diploid cottons (Gossypium, subgenus Houzingenia) based on genome sequencing.</title>
        <authorList>
            <person name="Grover C.E."/>
            <person name="Arick M.A. 2nd"/>
            <person name="Thrash A."/>
            <person name="Conover J.L."/>
            <person name="Sanders W.S."/>
            <person name="Peterson D.G."/>
            <person name="Frelichowski J.E."/>
            <person name="Scheffler J.A."/>
            <person name="Scheffler B.E."/>
            <person name="Wendel J.F."/>
        </authorList>
    </citation>
    <scope>NUCLEOTIDE SEQUENCE [LARGE SCALE GENOMIC DNA]</scope>
    <source>
        <strain evidence="2">5</strain>
        <tissue evidence="2">Leaf</tissue>
    </source>
</reference>
<evidence type="ECO:0000256" key="1">
    <source>
        <dbReference type="SAM" id="Phobius"/>
    </source>
</evidence>
<keyword evidence="1" id="KW-0472">Membrane</keyword>
<dbReference type="EMBL" id="JABEZY010263978">
    <property type="protein sequence ID" value="MBA0754777.1"/>
    <property type="molecule type" value="Genomic_DNA"/>
</dbReference>
<feature type="transmembrane region" description="Helical" evidence="1">
    <location>
        <begin position="15"/>
        <end position="33"/>
    </location>
</feature>
<dbReference type="PANTHER" id="PTHR48200:SF1">
    <property type="entry name" value="AMINOTRANSFERASE-LIKE PLANT MOBILE DOMAIN-CONTAINING PROTEIN"/>
    <property type="match status" value="1"/>
</dbReference>
<keyword evidence="3" id="KW-1185">Reference proteome</keyword>
<dbReference type="PANTHER" id="PTHR48200">
    <property type="entry name" value="PROTEIN, PUTATIVE-RELATED"/>
    <property type="match status" value="1"/>
</dbReference>